<name>A0A1H6M6C1_9GAMM</name>
<proteinExistence type="predicted"/>
<dbReference type="STRING" id="173990.SAMN05660691_02315"/>
<evidence type="ECO:0000313" key="1">
    <source>
        <dbReference type="EMBL" id="SEH94454.1"/>
    </source>
</evidence>
<sequence length="53" mass="6213">MTGRNVTFVKFKEHAKGQPGYMDKPIEYTAINIMSLEFNDMGKIKYIRRHHGL</sequence>
<organism evidence="1 2">
    <name type="scientific">Rheinheimera pacifica</name>
    <dbReference type="NCBI Taxonomy" id="173990"/>
    <lineage>
        <taxon>Bacteria</taxon>
        <taxon>Pseudomonadati</taxon>
        <taxon>Pseudomonadota</taxon>
        <taxon>Gammaproteobacteria</taxon>
        <taxon>Chromatiales</taxon>
        <taxon>Chromatiaceae</taxon>
        <taxon>Rheinheimera</taxon>
    </lineage>
</organism>
<gene>
    <name evidence="1" type="ORF">SAMN05660691_02315</name>
</gene>
<evidence type="ECO:0000313" key="2">
    <source>
        <dbReference type="Proteomes" id="UP000199371"/>
    </source>
</evidence>
<dbReference type="AlphaFoldDB" id="A0A1H6M6C1"/>
<reference evidence="2" key="1">
    <citation type="submission" date="2016-10" db="EMBL/GenBank/DDBJ databases">
        <authorList>
            <person name="Varghese N."/>
            <person name="Submissions S."/>
        </authorList>
    </citation>
    <scope>NUCLEOTIDE SEQUENCE [LARGE SCALE GENOMIC DNA]</scope>
    <source>
        <strain evidence="2">DSM 17616</strain>
    </source>
</reference>
<keyword evidence="2" id="KW-1185">Reference proteome</keyword>
<protein>
    <submittedName>
        <fullName evidence="1">Uncharacterized protein</fullName>
    </submittedName>
</protein>
<accession>A0A1H6M6C1</accession>
<dbReference type="EMBL" id="FNXF01000008">
    <property type="protein sequence ID" value="SEH94454.1"/>
    <property type="molecule type" value="Genomic_DNA"/>
</dbReference>
<dbReference type="Proteomes" id="UP000199371">
    <property type="component" value="Unassembled WGS sequence"/>
</dbReference>